<dbReference type="Gene3D" id="3.40.50.12780">
    <property type="entry name" value="N-terminal domain of ligase-like"/>
    <property type="match status" value="1"/>
</dbReference>
<dbReference type="SUPFAM" id="SSF56801">
    <property type="entry name" value="Acetyl-CoA synthetase-like"/>
    <property type="match status" value="1"/>
</dbReference>
<evidence type="ECO:0000313" key="4">
    <source>
        <dbReference type="Proteomes" id="UP000604475"/>
    </source>
</evidence>
<feature type="domain" description="AMP-binding enzyme C-terminal" evidence="2">
    <location>
        <begin position="439"/>
        <end position="510"/>
    </location>
</feature>
<dbReference type="InterPro" id="IPR020845">
    <property type="entry name" value="AMP-binding_CS"/>
</dbReference>
<dbReference type="EMBL" id="JAEACQ010000398">
    <property type="protein sequence ID" value="MBL7633775.1"/>
    <property type="molecule type" value="Genomic_DNA"/>
</dbReference>
<keyword evidence="4" id="KW-1185">Reference proteome</keyword>
<dbReference type="AlphaFoldDB" id="A0A937RRT7"/>
<dbReference type="InterPro" id="IPR000873">
    <property type="entry name" value="AMP-dep_synth/lig_dom"/>
</dbReference>
<protein>
    <submittedName>
        <fullName evidence="3">AMP-binding protein</fullName>
    </submittedName>
</protein>
<dbReference type="Gene3D" id="3.30.300.30">
    <property type="match status" value="1"/>
</dbReference>
<name>A0A937RRT7_9ACTN</name>
<dbReference type="InterPro" id="IPR025110">
    <property type="entry name" value="AMP-bd_C"/>
</dbReference>
<comment type="caution">
    <text evidence="3">The sequence shown here is derived from an EMBL/GenBank/DDBJ whole genome shotgun (WGS) entry which is preliminary data.</text>
</comment>
<feature type="domain" description="AMP-dependent synthetase/ligase" evidence="1">
    <location>
        <begin position="27"/>
        <end position="388"/>
    </location>
</feature>
<proteinExistence type="predicted"/>
<dbReference type="Proteomes" id="UP000604475">
    <property type="component" value="Unassembled WGS sequence"/>
</dbReference>
<dbReference type="PROSITE" id="PS00455">
    <property type="entry name" value="AMP_BINDING"/>
    <property type="match status" value="1"/>
</dbReference>
<evidence type="ECO:0000313" key="3">
    <source>
        <dbReference type="EMBL" id="MBL7633775.1"/>
    </source>
</evidence>
<reference evidence="3" key="1">
    <citation type="submission" date="2020-12" db="EMBL/GenBank/DDBJ databases">
        <title>Genomic characterization of non-nitrogen-fixing Frankia strains.</title>
        <authorList>
            <person name="Carlos-Shanley C."/>
            <person name="Guerra T."/>
            <person name="Hahn D."/>
        </authorList>
    </citation>
    <scope>NUCLEOTIDE SEQUENCE</scope>
    <source>
        <strain evidence="3">CN6</strain>
    </source>
</reference>
<accession>A0A937RRT7</accession>
<evidence type="ECO:0000259" key="2">
    <source>
        <dbReference type="Pfam" id="PF13193"/>
    </source>
</evidence>
<sequence length="525" mass="55309">MKATTATEGALGLLAELARERVGDGSLLLFEDQHWTGTQLAARASRLSAGLRDAGLRPGERVVVCMANCPEVGISYNAIWRAGAVVTPVLFLLGEPELRHVLVDSGARFVITTPDFLPKVLGAATGVPTVAAVIVAGVSDPATGAAGDGAAAPTVLDFTELEAGDEAGLVDTSPTEMAALLYTGGTTGRSKGVMLTHQALSAAARAAHLTQQSVPAEGRRRVGLSPLPLSHVYGLTVSVIGVHATQPATSVLMRWFDPVGLLTLVERHGVQTVTLVPSMIRMLLEAPVEEYDTSSLNKVYSGSAPLPRETALEWARRLPHSVLAEGYGCTEAAAIVTAHPGLTTRPGSVGLPSAGVELRIERPDGSAAAAAEDGEICIRGPMLMTGYWNAPEDTAWALRGGWLHTGDIGRLDKDGYLYVVDRIKNVIIRNGFNIYPRDVEDVLLAHPAVAACGVVGRPDPKVGEEVVAFVQLAPGAAATPEELVAYARERLSAVKYPREIRIIDAIPLTSVLKTDHKALRRSITG</sequence>
<dbReference type="InterPro" id="IPR042099">
    <property type="entry name" value="ANL_N_sf"/>
</dbReference>
<dbReference type="Pfam" id="PF13193">
    <property type="entry name" value="AMP-binding_C"/>
    <property type="match status" value="1"/>
</dbReference>
<gene>
    <name evidence="3" type="ORF">I7412_42845</name>
</gene>
<dbReference type="PANTHER" id="PTHR43767">
    <property type="entry name" value="LONG-CHAIN-FATTY-ACID--COA LIGASE"/>
    <property type="match status" value="1"/>
</dbReference>
<dbReference type="InterPro" id="IPR045851">
    <property type="entry name" value="AMP-bd_C_sf"/>
</dbReference>
<dbReference type="PANTHER" id="PTHR43767:SF7">
    <property type="entry name" value="MEDIUM_LONG-CHAIN-FATTY-ACID--COA LIGASE FADD8"/>
    <property type="match status" value="1"/>
</dbReference>
<evidence type="ECO:0000259" key="1">
    <source>
        <dbReference type="Pfam" id="PF00501"/>
    </source>
</evidence>
<dbReference type="InterPro" id="IPR050237">
    <property type="entry name" value="ATP-dep_AMP-bd_enzyme"/>
</dbReference>
<organism evidence="3 4">
    <name type="scientific">Frankia nepalensis</name>
    <dbReference type="NCBI Taxonomy" id="1836974"/>
    <lineage>
        <taxon>Bacteria</taxon>
        <taxon>Bacillati</taxon>
        <taxon>Actinomycetota</taxon>
        <taxon>Actinomycetes</taxon>
        <taxon>Frankiales</taxon>
        <taxon>Frankiaceae</taxon>
        <taxon>Frankia</taxon>
    </lineage>
</organism>
<dbReference type="Pfam" id="PF00501">
    <property type="entry name" value="AMP-binding"/>
    <property type="match status" value="1"/>
</dbReference>
<dbReference type="GO" id="GO:0016877">
    <property type="term" value="F:ligase activity, forming carbon-sulfur bonds"/>
    <property type="evidence" value="ECO:0007669"/>
    <property type="project" value="UniProtKB-ARBA"/>
</dbReference>
<dbReference type="RefSeq" id="WP_203004734.1">
    <property type="nucleotide sequence ID" value="NZ_JADWYU010000167.1"/>
</dbReference>